<sequence length="63" mass="7043">MVLAKQAAEEAGNCSKSVKAQYEDTVWIVRRHYPQSRHATARPVRTPNVLAGQEQPWTRGGIP</sequence>
<dbReference type="EMBL" id="LBPO01000001">
    <property type="protein sequence ID" value="KKP59517.1"/>
    <property type="molecule type" value="Genomic_DNA"/>
</dbReference>
<dbReference type="Proteomes" id="UP000034927">
    <property type="component" value="Unassembled WGS sequence"/>
</dbReference>
<reference evidence="2 3" key="1">
    <citation type="journal article" date="2015" name="Nature">
        <title>rRNA introns, odd ribosomes, and small enigmatic genomes across a large radiation of phyla.</title>
        <authorList>
            <person name="Brown C.T."/>
            <person name="Hug L.A."/>
            <person name="Thomas B.C."/>
            <person name="Sharon I."/>
            <person name="Castelle C.J."/>
            <person name="Singh A."/>
            <person name="Wilkins M.J."/>
            <person name="Williams K.H."/>
            <person name="Banfield J.F."/>
        </authorList>
    </citation>
    <scope>NUCLEOTIDE SEQUENCE [LARGE SCALE GENOMIC DNA]</scope>
</reference>
<gene>
    <name evidence="2" type="ORF">UR53_C0001G0017</name>
</gene>
<evidence type="ECO:0000313" key="2">
    <source>
        <dbReference type="EMBL" id="KKP59517.1"/>
    </source>
</evidence>
<evidence type="ECO:0000256" key="1">
    <source>
        <dbReference type="SAM" id="MobiDB-lite"/>
    </source>
</evidence>
<protein>
    <submittedName>
        <fullName evidence="2">Uncharacterized protein</fullName>
    </submittedName>
</protein>
<organism evidence="2 3">
    <name type="scientific">Candidatus Magasanikbacteria bacterium GW2011_GWC2_34_16</name>
    <dbReference type="NCBI Taxonomy" id="1619045"/>
    <lineage>
        <taxon>Bacteria</taxon>
        <taxon>Candidatus Magasanikiibacteriota</taxon>
    </lineage>
</organism>
<name>A0A0G0DWK7_9BACT</name>
<dbReference type="AlphaFoldDB" id="A0A0G0DWK7"/>
<feature type="region of interest" description="Disordered" evidence="1">
    <location>
        <begin position="35"/>
        <end position="63"/>
    </location>
</feature>
<evidence type="ECO:0000313" key="3">
    <source>
        <dbReference type="Proteomes" id="UP000034927"/>
    </source>
</evidence>
<comment type="caution">
    <text evidence="2">The sequence shown here is derived from an EMBL/GenBank/DDBJ whole genome shotgun (WGS) entry which is preliminary data.</text>
</comment>
<proteinExistence type="predicted"/>
<accession>A0A0G0DWK7</accession>